<dbReference type="SUPFAM" id="SSF51182">
    <property type="entry name" value="RmlC-like cupins"/>
    <property type="match status" value="1"/>
</dbReference>
<dbReference type="Pfam" id="PF07883">
    <property type="entry name" value="Cupin_2"/>
    <property type="match status" value="1"/>
</dbReference>
<name>A0ABQ5WAY6_9HYPH</name>
<protein>
    <recommendedName>
        <fullName evidence="1">Cupin type-2 domain-containing protein</fullName>
    </recommendedName>
</protein>
<keyword evidence="3" id="KW-1185">Reference proteome</keyword>
<organism evidence="2 3">
    <name type="scientific">Devosia nitrariae</name>
    <dbReference type="NCBI Taxonomy" id="2071872"/>
    <lineage>
        <taxon>Bacteria</taxon>
        <taxon>Pseudomonadati</taxon>
        <taxon>Pseudomonadota</taxon>
        <taxon>Alphaproteobacteria</taxon>
        <taxon>Hyphomicrobiales</taxon>
        <taxon>Devosiaceae</taxon>
        <taxon>Devosia</taxon>
    </lineage>
</organism>
<proteinExistence type="predicted"/>
<dbReference type="EMBL" id="BSNS01000022">
    <property type="protein sequence ID" value="GLQ57033.1"/>
    <property type="molecule type" value="Genomic_DNA"/>
</dbReference>
<dbReference type="PANTHER" id="PTHR36440:SF1">
    <property type="entry name" value="PUTATIVE (AFU_ORTHOLOGUE AFUA_8G07350)-RELATED"/>
    <property type="match status" value="1"/>
</dbReference>
<comment type="caution">
    <text evidence="2">The sequence shown here is derived from an EMBL/GenBank/DDBJ whole genome shotgun (WGS) entry which is preliminary data.</text>
</comment>
<sequence>MNNHDYYSDAADWNGVKYKTILSTEETGGKMSIVDSLSPVGSGPPLHVHAGEDETFIIVTGACKFHLAGEEFMRGPGETVFIPRGSEHTFQVVGDVPCRHIVILTPGGFEGFFTEMAAGGFSIPADMPAIEEAAARHNLRFTGPPLAAN</sequence>
<accession>A0ABQ5WAY6</accession>
<dbReference type="RefSeq" id="WP_284342409.1">
    <property type="nucleotide sequence ID" value="NZ_BSNS01000022.1"/>
</dbReference>
<dbReference type="InterPro" id="IPR011051">
    <property type="entry name" value="RmlC_Cupin_sf"/>
</dbReference>
<feature type="domain" description="Cupin type-2" evidence="1">
    <location>
        <begin position="39"/>
        <end position="103"/>
    </location>
</feature>
<dbReference type="InterPro" id="IPR014710">
    <property type="entry name" value="RmlC-like_jellyroll"/>
</dbReference>
<reference evidence="3" key="1">
    <citation type="journal article" date="2019" name="Int. J. Syst. Evol. Microbiol.">
        <title>The Global Catalogue of Microorganisms (GCM) 10K type strain sequencing project: providing services to taxonomists for standard genome sequencing and annotation.</title>
        <authorList>
            <consortium name="The Broad Institute Genomics Platform"/>
            <consortium name="The Broad Institute Genome Sequencing Center for Infectious Disease"/>
            <person name="Wu L."/>
            <person name="Ma J."/>
        </authorList>
    </citation>
    <scope>NUCLEOTIDE SEQUENCE [LARGE SCALE GENOMIC DNA]</scope>
    <source>
        <strain evidence="3">NBRC 112416</strain>
    </source>
</reference>
<evidence type="ECO:0000259" key="1">
    <source>
        <dbReference type="Pfam" id="PF07883"/>
    </source>
</evidence>
<dbReference type="PANTHER" id="PTHR36440">
    <property type="entry name" value="PUTATIVE (AFU_ORTHOLOGUE AFUA_8G07350)-RELATED"/>
    <property type="match status" value="1"/>
</dbReference>
<dbReference type="Proteomes" id="UP001156691">
    <property type="component" value="Unassembled WGS sequence"/>
</dbReference>
<dbReference type="InterPro" id="IPR053146">
    <property type="entry name" value="QDO-like"/>
</dbReference>
<dbReference type="InterPro" id="IPR013096">
    <property type="entry name" value="Cupin_2"/>
</dbReference>
<gene>
    <name evidence="2" type="ORF">GCM10010862_42920</name>
</gene>
<evidence type="ECO:0000313" key="3">
    <source>
        <dbReference type="Proteomes" id="UP001156691"/>
    </source>
</evidence>
<evidence type="ECO:0000313" key="2">
    <source>
        <dbReference type="EMBL" id="GLQ57033.1"/>
    </source>
</evidence>
<dbReference type="Gene3D" id="2.60.120.10">
    <property type="entry name" value="Jelly Rolls"/>
    <property type="match status" value="1"/>
</dbReference>